<keyword evidence="4" id="KW-0496">Mitochondrion</keyword>
<gene>
    <name evidence="5" type="ORF">MNBD_GAMMA22-2886</name>
</gene>
<dbReference type="InterPro" id="IPR003788">
    <property type="entry name" value="NDUFAF7"/>
</dbReference>
<proteinExistence type="predicted"/>
<name>A0A3B1AI85_9ZZZZ</name>
<evidence type="ECO:0000256" key="1">
    <source>
        <dbReference type="ARBA" id="ARBA00004173"/>
    </source>
</evidence>
<dbReference type="Gene3D" id="3.40.50.12710">
    <property type="match status" value="1"/>
</dbReference>
<dbReference type="InterPro" id="IPR029063">
    <property type="entry name" value="SAM-dependent_MTases_sf"/>
</dbReference>
<dbReference type="GO" id="GO:0032259">
    <property type="term" value="P:methylation"/>
    <property type="evidence" value="ECO:0007669"/>
    <property type="project" value="UniProtKB-KW"/>
</dbReference>
<dbReference type="PANTHER" id="PTHR12049:SF7">
    <property type="entry name" value="PROTEIN ARGININE METHYLTRANSFERASE NDUFAF7, MITOCHONDRIAL"/>
    <property type="match status" value="1"/>
</dbReference>
<organism evidence="5">
    <name type="scientific">hydrothermal vent metagenome</name>
    <dbReference type="NCBI Taxonomy" id="652676"/>
    <lineage>
        <taxon>unclassified sequences</taxon>
        <taxon>metagenomes</taxon>
        <taxon>ecological metagenomes</taxon>
    </lineage>
</organism>
<evidence type="ECO:0000256" key="3">
    <source>
        <dbReference type="ARBA" id="ARBA00022679"/>
    </source>
</evidence>
<protein>
    <submittedName>
        <fullName evidence="5">SAM-dependent methyltransferase, MidA</fullName>
    </submittedName>
</protein>
<comment type="subcellular location">
    <subcellularLocation>
        <location evidence="1">Mitochondrion</location>
    </subcellularLocation>
</comment>
<reference evidence="5" key="1">
    <citation type="submission" date="2018-06" db="EMBL/GenBank/DDBJ databases">
        <authorList>
            <person name="Zhirakovskaya E."/>
        </authorList>
    </citation>
    <scope>NUCLEOTIDE SEQUENCE</scope>
</reference>
<evidence type="ECO:0000256" key="2">
    <source>
        <dbReference type="ARBA" id="ARBA00022603"/>
    </source>
</evidence>
<dbReference type="EMBL" id="UOFS01000040">
    <property type="protein sequence ID" value="VAW99692.1"/>
    <property type="molecule type" value="Genomic_DNA"/>
</dbReference>
<evidence type="ECO:0000313" key="5">
    <source>
        <dbReference type="EMBL" id="VAW99692.1"/>
    </source>
</evidence>
<dbReference type="GO" id="GO:0035243">
    <property type="term" value="F:protein-arginine omega-N symmetric methyltransferase activity"/>
    <property type="evidence" value="ECO:0007669"/>
    <property type="project" value="TreeGrafter"/>
</dbReference>
<accession>A0A3B1AI85</accession>
<keyword evidence="2 5" id="KW-0489">Methyltransferase</keyword>
<dbReference type="SUPFAM" id="SSF53335">
    <property type="entry name" value="S-adenosyl-L-methionine-dependent methyltransferases"/>
    <property type="match status" value="1"/>
</dbReference>
<keyword evidence="3 5" id="KW-0808">Transferase</keyword>
<dbReference type="InterPro" id="IPR038375">
    <property type="entry name" value="NDUFAF7_sf"/>
</dbReference>
<dbReference type="GO" id="GO:0005739">
    <property type="term" value="C:mitochondrion"/>
    <property type="evidence" value="ECO:0007669"/>
    <property type="project" value="UniProtKB-SubCell"/>
</dbReference>
<dbReference type="Pfam" id="PF02636">
    <property type="entry name" value="Methyltransf_28"/>
    <property type="match status" value="1"/>
</dbReference>
<dbReference type="PANTHER" id="PTHR12049">
    <property type="entry name" value="PROTEIN ARGININE METHYLTRANSFERASE NDUFAF7, MITOCHONDRIAL"/>
    <property type="match status" value="1"/>
</dbReference>
<evidence type="ECO:0000256" key="4">
    <source>
        <dbReference type="ARBA" id="ARBA00023128"/>
    </source>
</evidence>
<sequence>MKLPQPNNIALQHSQKVEAHIADKIHQSGGTITFSDYMEQVLYAPGLGYYSAGCTKFGEHGDFITAPEISPLFSRCIAHAIVPIIGSLRASSILEVGAGSGKMAADIILELYNSEQQLDHYYILERSAELRERQQQTIQALPVELADKVTWLNTLPTVFNGVVLANELLDAMPVTRFQKNNQAVTEMFVGYKSGQFSWQNGTTSNTRLNSRIAAIESTLGHVLVEGYTSEVNFAAQDWLSSINDILETGYILLIDYGYPEKEYYHEQREQGTLSCFYQHGRHDNPFLNPGLQDITAHIDFSSLAQTVISEDNNSVTTSARLQLNAYTTQSNFLMASGLMQLVQENSQDDVKQQLVISQQVKKLTMPYDMGEVVKVIGFEKGLATDSGFELPCFAMRDLRYQL</sequence>
<dbReference type="AlphaFoldDB" id="A0A3B1AI85"/>